<dbReference type="NCBIfam" id="TIGR01674">
    <property type="entry name" value="phage_lambda_G"/>
    <property type="match status" value="1"/>
</dbReference>
<dbReference type="InterPro" id="IPR010027">
    <property type="entry name" value="Tail_assembly_G"/>
</dbReference>
<feature type="region of interest" description="Disordered" evidence="1">
    <location>
        <begin position="115"/>
        <end position="135"/>
    </location>
</feature>
<dbReference type="RefSeq" id="WP_013365870.1">
    <property type="nucleotide sequence ID" value="NC_014618.1"/>
</dbReference>
<proteinExistence type="inferred from homology"/>
<sequence length="135" mass="14660">MFLKNEPFEYNGVSVTLYQLSALQRIEHLEYLKSLESIEDADMQKAVSMTVTTGALLVAMSLWHGHEQKGTAKTAAEEVALIQSEVMSTWPLEAISAAEYSVKLLSGMVQPVTDDLTADAEPAEPVSAEKSSPVS</sequence>
<accession>E3G2U8</accession>
<evidence type="ECO:0000256" key="1">
    <source>
        <dbReference type="SAM" id="MobiDB-lite"/>
    </source>
</evidence>
<keyword evidence="4" id="KW-1185">Reference proteome</keyword>
<dbReference type="EMBL" id="CP002272">
    <property type="protein sequence ID" value="ADO48129.1"/>
    <property type="molecule type" value="Genomic_DNA"/>
</dbReference>
<dbReference type="KEGG" id="esc:Entcl_1873"/>
<protein>
    <submittedName>
        <fullName evidence="3">Phage minor tail protein G</fullName>
    </submittedName>
</protein>
<name>E3G2U8_ENTLS</name>
<feature type="domain" description="Tail assembly protein G" evidence="2">
    <location>
        <begin position="1"/>
        <end position="118"/>
    </location>
</feature>
<dbReference type="HAMAP" id="MF_04134">
    <property type="entry name" value="GT_LAMBD"/>
    <property type="match status" value="1"/>
</dbReference>
<dbReference type="eggNOG" id="ENOG50335X3">
    <property type="taxonomic scope" value="Bacteria"/>
</dbReference>
<dbReference type="AlphaFoldDB" id="E3G2U8"/>
<reference evidence="4" key="1">
    <citation type="submission" date="2010-10" db="EMBL/GenBank/DDBJ databases">
        <title>Complete sequence of Enterobacter cloacae SCF1.</title>
        <authorList>
            <consortium name="US DOE Joint Genome Institute"/>
            <person name="Lucas S."/>
            <person name="Copeland A."/>
            <person name="Lapidus A."/>
            <person name="Cheng J.-F."/>
            <person name="Bruce D."/>
            <person name="Goodwin L."/>
            <person name="Pitluck S."/>
            <person name="Davenport K."/>
            <person name="Detter J.C."/>
            <person name="Han C."/>
            <person name="Tapia R."/>
            <person name="Land M."/>
            <person name="Hauser L."/>
            <person name="Chang Y.-J."/>
            <person name="Jeffries C."/>
            <person name="Kyrpides N."/>
            <person name="Ivanova N."/>
            <person name="Mikhailova N."/>
            <person name="DeAngelis K."/>
            <person name="Arkin A.P."/>
            <person name="Chivian D."/>
            <person name="Edwards B."/>
            <person name="Woo H."/>
            <person name="Hazen T.C."/>
            <person name="Woyke T."/>
        </authorList>
    </citation>
    <scope>NUCLEOTIDE SEQUENCE [LARGE SCALE GENOMIC DNA]</scope>
    <source>
        <strain evidence="4">SCF1</strain>
    </source>
</reference>
<evidence type="ECO:0000259" key="2">
    <source>
        <dbReference type="Pfam" id="PF06894"/>
    </source>
</evidence>
<dbReference type="Proteomes" id="UP000006872">
    <property type="component" value="Chromosome"/>
</dbReference>
<dbReference type="InterPro" id="IPR043704">
    <property type="entry name" value="Tail_assembly_GT"/>
</dbReference>
<evidence type="ECO:0000313" key="4">
    <source>
        <dbReference type="Proteomes" id="UP000006872"/>
    </source>
</evidence>
<organism evidence="3 4">
    <name type="scientific">Enterobacter lignolyticus (strain SCF1)</name>
    <dbReference type="NCBI Taxonomy" id="701347"/>
    <lineage>
        <taxon>Bacteria</taxon>
        <taxon>Pseudomonadati</taxon>
        <taxon>Pseudomonadota</taxon>
        <taxon>Gammaproteobacteria</taxon>
        <taxon>Enterobacterales</taxon>
        <taxon>Enterobacteriaceae</taxon>
        <taxon>Pluralibacter</taxon>
    </lineage>
</organism>
<dbReference type="STRING" id="701347.Entcl_1873"/>
<dbReference type="Pfam" id="PF06894">
    <property type="entry name" value="Phage_TAC_2"/>
    <property type="match status" value="1"/>
</dbReference>
<dbReference type="HOGENOM" id="CLU_135512_0_0_6"/>
<reference evidence="3 4" key="2">
    <citation type="journal article" date="2011" name="Stand. Genomic Sci.">
        <title>Complete genome sequence of 'Enterobacter lignolyticus' SCF1.</title>
        <authorList>
            <person name="Deangelis K.M."/>
            <person name="D'Haeseleer P."/>
            <person name="Chivian D."/>
            <person name="Fortney J.L."/>
            <person name="Khudyakov J."/>
            <person name="Simmons B."/>
            <person name="Woo H."/>
            <person name="Arkin A.P."/>
            <person name="Davenport K.W."/>
            <person name="Goodwin L."/>
            <person name="Chen A."/>
            <person name="Ivanova N."/>
            <person name="Kyrpides N.C."/>
            <person name="Mavromatis K."/>
            <person name="Woyke T."/>
            <person name="Hazen T.C."/>
        </authorList>
    </citation>
    <scope>NUCLEOTIDE SEQUENCE [LARGE SCALE GENOMIC DNA]</scope>
    <source>
        <strain evidence="3 4">SCF1</strain>
    </source>
</reference>
<evidence type="ECO:0000313" key="3">
    <source>
        <dbReference type="EMBL" id="ADO48129.1"/>
    </source>
</evidence>
<gene>
    <name evidence="3" type="ordered locus">Entcl_1873</name>
</gene>